<protein>
    <submittedName>
        <fullName evidence="1">Uncharacterized protein</fullName>
    </submittedName>
</protein>
<evidence type="ECO:0000313" key="2">
    <source>
        <dbReference type="Proteomes" id="UP001058074"/>
    </source>
</evidence>
<sequence>MKKYILGIMPLLFIFIAIISYKNIYNIDYDSLYNTNNLKSMLQCLDNVQQNSDYTLGDYVDYNNYRYTLFLNHNKAFGIIKFKKGLNGRYMMDDVTTNYGSVNKDNAVITPINFQDNYAHFLIYADNINNLIDKTSVTINENTVIENKVPLGNHFIELINFHSSSDMSEKSSLLTDFKLLDKNHKDISQNYSGSSGGISIGSMEYIMILSTFVKLNIILAIISMITNTVLLVKKKANLSFKIS</sequence>
<proteinExistence type="predicted"/>
<reference evidence="1" key="1">
    <citation type="journal article" date="2025" name="Int. J. Syst. Evol. Microbiol.">
        <title>Inconstantimicrobium mannanitabidum sp. nov., a novel member of the family Clostridiaceae isolated from anoxic soil under the treatment of reductive soil disinfestation.</title>
        <authorList>
            <person name="Ueki A."/>
            <person name="Tonouchi A."/>
            <person name="Honma S."/>
            <person name="Kaku N."/>
            <person name="Ueki K."/>
        </authorList>
    </citation>
    <scope>NUCLEOTIDE SEQUENCE</scope>
    <source>
        <strain evidence="1">TW13</strain>
    </source>
</reference>
<keyword evidence="2" id="KW-1185">Reference proteome</keyword>
<gene>
    <name evidence="1" type="ORF">rsdtw13_38640</name>
</gene>
<dbReference type="EMBL" id="BROD01000001">
    <property type="protein sequence ID" value="GKX68606.1"/>
    <property type="molecule type" value="Genomic_DNA"/>
</dbReference>
<evidence type="ECO:0000313" key="1">
    <source>
        <dbReference type="EMBL" id="GKX68606.1"/>
    </source>
</evidence>
<name>A0ACB5RHL8_9CLOT</name>
<organism evidence="1 2">
    <name type="scientific">Inconstantimicrobium mannanitabidum</name>
    <dbReference type="NCBI Taxonomy" id="1604901"/>
    <lineage>
        <taxon>Bacteria</taxon>
        <taxon>Bacillati</taxon>
        <taxon>Bacillota</taxon>
        <taxon>Clostridia</taxon>
        <taxon>Eubacteriales</taxon>
        <taxon>Clostridiaceae</taxon>
        <taxon>Inconstantimicrobium</taxon>
    </lineage>
</organism>
<comment type="caution">
    <text evidence="1">The sequence shown here is derived from an EMBL/GenBank/DDBJ whole genome shotgun (WGS) entry which is preliminary data.</text>
</comment>
<dbReference type="Proteomes" id="UP001058074">
    <property type="component" value="Unassembled WGS sequence"/>
</dbReference>
<accession>A0ACB5RHL8</accession>